<gene>
    <name evidence="2" type="ORF">D9K81_08490</name>
</gene>
<name>A0ABX9TWU2_9GAMM</name>
<sequence>MNTYIRGLKKYAKNTPLIFIRDLAGIFFGEKSFEKNHLLSDLKLNEWGLHQKRVAWVHQLANRRRKKLEKYIKSADAEFFYMHGYIVKENFLTESEFNALQTEIAAHSFDTREMLQGNTVTRRMSLDIKELQLTQKISGFLKQAEWNQLINFVASFKVQPMNYIQVIFSKINQDQPDPQTNFHSDTFFSSAKAWLFLTDVDESTGPFMYVPGSHRVDEKRLAWEQYKATQICTKQSTDVLSRRGSFRISPEELKTFGFAEPVKFNVKANTLLIADTFGFHARGESEKPAIRAEIWAYARRNPMIPFTFGHYLALPWVKDRAVSLYWKVLDVMESRQIKRSPWRKVGRKKVFDEAQITSVEDQNKV</sequence>
<evidence type="ECO:0000313" key="3">
    <source>
        <dbReference type="Proteomes" id="UP000280271"/>
    </source>
</evidence>
<comment type="caution">
    <text evidence="2">The sequence shown here is derived from an EMBL/GenBank/DDBJ whole genome shotgun (WGS) entry which is preliminary data.</text>
</comment>
<dbReference type="PANTHER" id="PTHR20883">
    <property type="entry name" value="PHYTANOYL-COA DIOXYGENASE DOMAIN CONTAINING 1"/>
    <property type="match status" value="1"/>
</dbReference>
<proteinExistence type="predicted"/>
<dbReference type="PANTHER" id="PTHR20883:SF48">
    <property type="entry name" value="ECTOINE DIOXYGENASE"/>
    <property type="match status" value="1"/>
</dbReference>
<dbReference type="Gene3D" id="2.60.120.620">
    <property type="entry name" value="q2cbj1_9rhob like domain"/>
    <property type="match status" value="1"/>
</dbReference>
<keyword evidence="2" id="KW-0223">Dioxygenase</keyword>
<dbReference type="Pfam" id="PF05721">
    <property type="entry name" value="PhyH"/>
    <property type="match status" value="1"/>
</dbReference>
<dbReference type="Proteomes" id="UP000280271">
    <property type="component" value="Unassembled WGS sequence"/>
</dbReference>
<dbReference type="GO" id="GO:0051213">
    <property type="term" value="F:dioxygenase activity"/>
    <property type="evidence" value="ECO:0007669"/>
    <property type="project" value="UniProtKB-KW"/>
</dbReference>
<protein>
    <submittedName>
        <fullName evidence="2">Phytanoyl-CoA dioxygenase</fullName>
    </submittedName>
</protein>
<keyword evidence="3" id="KW-1185">Reference proteome</keyword>
<evidence type="ECO:0000256" key="1">
    <source>
        <dbReference type="ARBA" id="ARBA00001954"/>
    </source>
</evidence>
<dbReference type="SUPFAM" id="SSF51197">
    <property type="entry name" value="Clavaminate synthase-like"/>
    <property type="match status" value="1"/>
</dbReference>
<dbReference type="EMBL" id="RCHC01000007">
    <property type="protein sequence ID" value="RLL22173.1"/>
    <property type="molecule type" value="Genomic_DNA"/>
</dbReference>
<dbReference type="InterPro" id="IPR008775">
    <property type="entry name" value="Phytyl_CoA_dOase-like"/>
</dbReference>
<dbReference type="RefSeq" id="WP_120375288.1">
    <property type="nucleotide sequence ID" value="NZ_RCHC01000007.1"/>
</dbReference>
<evidence type="ECO:0000313" key="2">
    <source>
        <dbReference type="EMBL" id="RLL22173.1"/>
    </source>
</evidence>
<accession>A0ABX9TWU2</accession>
<reference evidence="2 3" key="1">
    <citation type="submission" date="2018-09" db="EMBL/GenBank/DDBJ databases">
        <title>The draft genome of Acinetobacter sp. strains.</title>
        <authorList>
            <person name="Qin J."/>
            <person name="Feng Y."/>
            <person name="Zong Z."/>
        </authorList>
    </citation>
    <scope>NUCLEOTIDE SEQUENCE [LARGE SCALE GENOMIC DNA]</scope>
    <source>
        <strain evidence="2 3">WCHAc060005</strain>
    </source>
</reference>
<organism evidence="2 3">
    <name type="scientific">Acinetobacter chengduensis</name>
    <dbReference type="NCBI Taxonomy" id="2420890"/>
    <lineage>
        <taxon>Bacteria</taxon>
        <taxon>Pseudomonadati</taxon>
        <taxon>Pseudomonadota</taxon>
        <taxon>Gammaproteobacteria</taxon>
        <taxon>Moraxellales</taxon>
        <taxon>Moraxellaceae</taxon>
        <taxon>Acinetobacter</taxon>
    </lineage>
</organism>
<comment type="cofactor">
    <cofactor evidence="1">
        <name>Fe(2+)</name>
        <dbReference type="ChEBI" id="CHEBI:29033"/>
    </cofactor>
</comment>
<keyword evidence="2" id="KW-0560">Oxidoreductase</keyword>